<proteinExistence type="predicted"/>
<organism evidence="1">
    <name type="scientific">Siphoviridae sp. ctnPP24</name>
    <dbReference type="NCBI Taxonomy" id="2825662"/>
    <lineage>
        <taxon>Viruses</taxon>
        <taxon>Duplodnaviria</taxon>
        <taxon>Heunggongvirae</taxon>
        <taxon>Uroviricota</taxon>
        <taxon>Caudoviricetes</taxon>
    </lineage>
</organism>
<protein>
    <submittedName>
        <fullName evidence="1">Uncharacterized protein</fullName>
    </submittedName>
</protein>
<sequence length="173" mass="20106">MRILNEEDVEIKESDVDTTKGYLKFDKKFIVHHEEQPEISEKKHYEVERFVFEDGSQMLIETNEDPHVKVIDDQAGIFEYVDQGEGNVYHGAEIKSVIDQEHVEHKDAYDEYEDIQRYILYTEKELQARKEAEEKQAKQTAFMENGPDQLESNTTSIGDLTIMLSEIVAGSDE</sequence>
<name>A0A8S5TZ20_9CAUD</name>
<reference evidence="1" key="1">
    <citation type="journal article" date="2021" name="Proc. Natl. Acad. Sci. U.S.A.">
        <title>A Catalog of Tens of Thousands of Viruses from Human Metagenomes Reveals Hidden Associations with Chronic Diseases.</title>
        <authorList>
            <person name="Tisza M.J."/>
            <person name="Buck C.B."/>
        </authorList>
    </citation>
    <scope>NUCLEOTIDE SEQUENCE</scope>
    <source>
        <strain evidence="1">CtnPP24</strain>
    </source>
</reference>
<dbReference type="EMBL" id="BK015962">
    <property type="protein sequence ID" value="DAF87456.1"/>
    <property type="molecule type" value="Genomic_DNA"/>
</dbReference>
<accession>A0A8S5TZ20</accession>
<evidence type="ECO:0000313" key="1">
    <source>
        <dbReference type="EMBL" id="DAF87456.1"/>
    </source>
</evidence>